<reference evidence="2 3" key="1">
    <citation type="submission" date="2016-10" db="EMBL/GenBank/DDBJ databases">
        <authorList>
            <person name="de Groot N.N."/>
        </authorList>
    </citation>
    <scope>NUCLEOTIDE SEQUENCE [LARGE SCALE GENOMIC DNA]</scope>
    <source>
        <strain evidence="2 3">DSM 21650</strain>
    </source>
</reference>
<dbReference type="InterPro" id="IPR000182">
    <property type="entry name" value="GNAT_dom"/>
</dbReference>
<organism evidence="2 3">
    <name type="scientific">Proteiniborus ethanoligenes</name>
    <dbReference type="NCBI Taxonomy" id="415015"/>
    <lineage>
        <taxon>Bacteria</taxon>
        <taxon>Bacillati</taxon>
        <taxon>Bacillota</taxon>
        <taxon>Clostridia</taxon>
        <taxon>Eubacteriales</taxon>
        <taxon>Proteiniborus</taxon>
    </lineage>
</organism>
<dbReference type="PANTHER" id="PTHR43415">
    <property type="entry name" value="SPERMIDINE N(1)-ACETYLTRANSFERASE"/>
    <property type="match status" value="1"/>
</dbReference>
<dbReference type="InterPro" id="IPR016181">
    <property type="entry name" value="Acyl_CoA_acyltransferase"/>
</dbReference>
<accession>A0A1H3RFZ5</accession>
<dbReference type="Pfam" id="PF13302">
    <property type="entry name" value="Acetyltransf_3"/>
    <property type="match status" value="1"/>
</dbReference>
<dbReference type="STRING" id="415015.SAMN05660462_02366"/>
<keyword evidence="2" id="KW-0808">Transferase</keyword>
<dbReference type="RefSeq" id="WP_091731526.1">
    <property type="nucleotide sequence ID" value="NZ_FNQE01000027.1"/>
</dbReference>
<dbReference type="SUPFAM" id="SSF55729">
    <property type="entry name" value="Acyl-CoA N-acyltransferases (Nat)"/>
    <property type="match status" value="1"/>
</dbReference>
<dbReference type="GO" id="GO:0016747">
    <property type="term" value="F:acyltransferase activity, transferring groups other than amino-acyl groups"/>
    <property type="evidence" value="ECO:0007669"/>
    <property type="project" value="InterPro"/>
</dbReference>
<evidence type="ECO:0000313" key="2">
    <source>
        <dbReference type="EMBL" id="SDZ24664.1"/>
    </source>
</evidence>
<proteinExistence type="predicted"/>
<evidence type="ECO:0000313" key="3">
    <source>
        <dbReference type="Proteomes" id="UP000198625"/>
    </source>
</evidence>
<dbReference type="CDD" id="cd04301">
    <property type="entry name" value="NAT_SF"/>
    <property type="match status" value="1"/>
</dbReference>
<evidence type="ECO:0000259" key="1">
    <source>
        <dbReference type="PROSITE" id="PS51186"/>
    </source>
</evidence>
<sequence length="194" mass="23555">MCDIKGNRIKIKSLEVKDVYEMLNWGKHQEPLFKDYNFPELSDEEIVKWYNYRTQQRNTKCFSVIDGQDRMIGYINIRNIRRIWKSARLGIVFDPDILNKGYGTEAIKLLLDYFFNIMKMKTMYLDVAKFNKRAIKCYEKCGFKTIREYKAKHINLKNELYDDKIYLLYEDYFSIKNNTVYCDYFEMKAQKYTN</sequence>
<dbReference type="Proteomes" id="UP000198625">
    <property type="component" value="Unassembled WGS sequence"/>
</dbReference>
<dbReference type="PANTHER" id="PTHR43415:SF3">
    <property type="entry name" value="GNAT-FAMILY ACETYLTRANSFERASE"/>
    <property type="match status" value="1"/>
</dbReference>
<dbReference type="EMBL" id="FNQE01000027">
    <property type="protein sequence ID" value="SDZ24664.1"/>
    <property type="molecule type" value="Genomic_DNA"/>
</dbReference>
<name>A0A1H3RFZ5_9FIRM</name>
<dbReference type="Gene3D" id="3.40.630.30">
    <property type="match status" value="1"/>
</dbReference>
<dbReference type="AlphaFoldDB" id="A0A1H3RFZ5"/>
<protein>
    <submittedName>
        <fullName evidence="2">Protein N-acetyltransferase, RimJ/RimL family</fullName>
    </submittedName>
</protein>
<feature type="domain" description="N-acetyltransferase" evidence="1">
    <location>
        <begin position="9"/>
        <end position="161"/>
    </location>
</feature>
<dbReference type="OrthoDB" id="9795206at2"/>
<gene>
    <name evidence="2" type="ORF">SAMN05660462_02366</name>
</gene>
<dbReference type="PROSITE" id="PS51186">
    <property type="entry name" value="GNAT"/>
    <property type="match status" value="1"/>
</dbReference>
<keyword evidence="3" id="KW-1185">Reference proteome</keyword>